<feature type="transmembrane region" description="Helical" evidence="6">
    <location>
        <begin position="729"/>
        <end position="750"/>
    </location>
</feature>
<feature type="transmembrane region" description="Helical" evidence="6">
    <location>
        <begin position="238"/>
        <end position="259"/>
    </location>
</feature>
<reference evidence="8 9" key="1">
    <citation type="submission" date="2019-10" db="EMBL/GenBank/DDBJ databases">
        <title>Streptomyces tenebrisbrunneis sp.nov., an endogenous actinomycete isolated from of Lycium ruthenicum.</title>
        <authorList>
            <person name="Ma L."/>
        </authorList>
    </citation>
    <scope>NUCLEOTIDE SEQUENCE [LARGE SCALE GENOMIC DNA]</scope>
    <source>
        <strain evidence="8 9">TRM 66187</strain>
    </source>
</reference>
<keyword evidence="2" id="KW-1003">Cell membrane</keyword>
<evidence type="ECO:0000256" key="3">
    <source>
        <dbReference type="ARBA" id="ARBA00022692"/>
    </source>
</evidence>
<dbReference type="InterPro" id="IPR003838">
    <property type="entry name" value="ABC3_permease_C"/>
</dbReference>
<evidence type="ECO:0000259" key="7">
    <source>
        <dbReference type="Pfam" id="PF02687"/>
    </source>
</evidence>
<feature type="transmembrane region" description="Helical" evidence="6">
    <location>
        <begin position="14"/>
        <end position="35"/>
    </location>
</feature>
<feature type="transmembrane region" description="Helical" evidence="6">
    <location>
        <begin position="404"/>
        <end position="425"/>
    </location>
</feature>
<protein>
    <submittedName>
        <fullName evidence="8">ABC transporter permease</fullName>
    </submittedName>
</protein>
<name>A0ABQ7FSN1_9ACTN</name>
<gene>
    <name evidence="8" type="ORF">GCU69_02305</name>
</gene>
<feature type="transmembrane region" description="Helical" evidence="6">
    <location>
        <begin position="279"/>
        <end position="301"/>
    </location>
</feature>
<feature type="transmembrane region" description="Helical" evidence="6">
    <location>
        <begin position="353"/>
        <end position="376"/>
    </location>
</feature>
<feature type="transmembrane region" description="Helical" evidence="6">
    <location>
        <begin position="322"/>
        <end position="341"/>
    </location>
</feature>
<dbReference type="InterPro" id="IPR038766">
    <property type="entry name" value="Membrane_comp_ABC_pdt"/>
</dbReference>
<feature type="transmembrane region" description="Helical" evidence="6">
    <location>
        <begin position="642"/>
        <end position="660"/>
    </location>
</feature>
<feature type="transmembrane region" description="Helical" evidence="6">
    <location>
        <begin position="183"/>
        <end position="206"/>
    </location>
</feature>
<evidence type="ECO:0000256" key="6">
    <source>
        <dbReference type="SAM" id="Phobius"/>
    </source>
</evidence>
<comment type="caution">
    <text evidence="8">The sequence shown here is derived from an EMBL/GenBank/DDBJ whole genome shotgun (WGS) entry which is preliminary data.</text>
</comment>
<accession>A0ABQ7FSN1</accession>
<feature type="domain" description="ABC3 transporter permease C-terminal" evidence="7">
    <location>
        <begin position="190"/>
        <end position="302"/>
    </location>
</feature>
<evidence type="ECO:0000256" key="1">
    <source>
        <dbReference type="ARBA" id="ARBA00004651"/>
    </source>
</evidence>
<dbReference type="Proteomes" id="UP000621266">
    <property type="component" value="Unassembled WGS sequence"/>
</dbReference>
<keyword evidence="3 6" id="KW-0812">Transmembrane</keyword>
<dbReference type="PANTHER" id="PTHR30287">
    <property type="entry name" value="MEMBRANE COMPONENT OF PREDICTED ABC SUPERFAMILY METABOLITE UPTAKE TRANSPORTER"/>
    <property type="match status" value="1"/>
</dbReference>
<dbReference type="EMBL" id="WHPN01000043">
    <property type="protein sequence ID" value="KAF4410738.1"/>
    <property type="molecule type" value="Genomic_DNA"/>
</dbReference>
<keyword evidence="4 6" id="KW-1133">Transmembrane helix</keyword>
<keyword evidence="9" id="KW-1185">Reference proteome</keyword>
<keyword evidence="5 6" id="KW-0472">Membrane</keyword>
<feature type="domain" description="ABC3 transporter permease C-terminal" evidence="7">
    <location>
        <begin position="645"/>
        <end position="750"/>
    </location>
</feature>
<evidence type="ECO:0000256" key="4">
    <source>
        <dbReference type="ARBA" id="ARBA00022989"/>
    </source>
</evidence>
<comment type="subcellular location">
    <subcellularLocation>
        <location evidence="1">Cell membrane</location>
        <topology evidence="1">Multi-pass membrane protein</topology>
    </subcellularLocation>
</comment>
<feature type="transmembrane region" description="Helical" evidence="6">
    <location>
        <begin position="698"/>
        <end position="717"/>
    </location>
</feature>
<evidence type="ECO:0000313" key="8">
    <source>
        <dbReference type="EMBL" id="KAF4410738.1"/>
    </source>
</evidence>
<dbReference type="PANTHER" id="PTHR30287:SF2">
    <property type="entry name" value="BLL1001 PROTEIN"/>
    <property type="match status" value="1"/>
</dbReference>
<organism evidence="8 9">
    <name type="scientific">Streptomyces lycii</name>
    <dbReference type="NCBI Taxonomy" id="2654337"/>
    <lineage>
        <taxon>Bacteria</taxon>
        <taxon>Bacillati</taxon>
        <taxon>Actinomycetota</taxon>
        <taxon>Actinomycetes</taxon>
        <taxon>Kitasatosporales</taxon>
        <taxon>Streptomycetaceae</taxon>
        <taxon>Streptomyces</taxon>
    </lineage>
</organism>
<sequence length="765" mass="79968">MGVRFAVTGGREGWVRTILTAVGVGLGVALLLGAASVPEMMASRDIRNSARSNLGGEDLKPGPETLRVGQADTEFRDEPILGLLVRPDGDNPPVPPGLGELPGPGEMVVSPALAGFLKAPGNELLRERLDDRITGTIGDRGLSGPDEMIYYAGGTAEDFAGGRGYRIDHFGSPSVVDPLSPELLLLVVVACVVLLLPVAIFVATAVRFGGERRDRRLAALRLVGADGRMTRRIAAGEAMFGALVGLLVGGALFLALRRFADDVTLAGVSLFPHDIRPSAGLAALIAVAVPVSAVAVTLLALRGVAIEPLGVVRNTVPRRRRLWWRLLLPVLGVAVLAPMIGDFAGGTSTSNTGTYVVALGTVLLLVGITALLPWLVETVVGRFSGGPLPWQLATRRLQLSSGTAARAVSGITVAVAGAIAIQMLFASVEETNTRDTGQDTGRFQMQADTTIGSAAEAREFFGRFRTSEGSRSVASVVGASITEPEGKSPDPGFDSITVGDCASLRELASVGENCEDGDVFVTEVREDHGFAVPGGTVELAVGETGEPAEDSDPWTVPESARIVQPRTHPAGLDPSGVLATPSAVDVERLSGPMATVMIQLDPGEPDAVEHVRNTAAEISPLVDVYTLTSTSESEQFTTIRRGLFFAATATLLLIGASLVVSTLEQLRERRRLLSVLVAFGTRRTTLAWSVLWQTAVPVVLGLALAVAGGLGLGVLLLKMVGTPLAVDWGNLAAMAGIGGGVILLVTALSLPPLWRMMRPEGLRTE</sequence>
<proteinExistence type="predicted"/>
<evidence type="ECO:0000256" key="2">
    <source>
        <dbReference type="ARBA" id="ARBA00022475"/>
    </source>
</evidence>
<evidence type="ECO:0000313" key="9">
    <source>
        <dbReference type="Proteomes" id="UP000621266"/>
    </source>
</evidence>
<evidence type="ECO:0000256" key="5">
    <source>
        <dbReference type="ARBA" id="ARBA00023136"/>
    </source>
</evidence>
<dbReference type="Pfam" id="PF02687">
    <property type="entry name" value="FtsX"/>
    <property type="match status" value="2"/>
</dbReference>